<organism evidence="2 3">
    <name type="scientific">Arthrobacter jinronghuae</name>
    <dbReference type="NCBI Taxonomy" id="2964609"/>
    <lineage>
        <taxon>Bacteria</taxon>
        <taxon>Bacillati</taxon>
        <taxon>Actinomycetota</taxon>
        <taxon>Actinomycetes</taxon>
        <taxon>Micrococcales</taxon>
        <taxon>Micrococcaceae</taxon>
        <taxon>Arthrobacter</taxon>
    </lineage>
</organism>
<dbReference type="EMBL" id="JANFLP010000001">
    <property type="protein sequence ID" value="MCQ1948809.1"/>
    <property type="molecule type" value="Genomic_DNA"/>
</dbReference>
<feature type="transmembrane region" description="Helical" evidence="1">
    <location>
        <begin position="101"/>
        <end position="124"/>
    </location>
</feature>
<comment type="caution">
    <text evidence="2">The sequence shown here is derived from an EMBL/GenBank/DDBJ whole genome shotgun (WGS) entry which is preliminary data.</text>
</comment>
<dbReference type="InterPro" id="IPR025058">
    <property type="entry name" value="DUF3995"/>
</dbReference>
<gene>
    <name evidence="2" type="ORF">NNX28_02555</name>
</gene>
<keyword evidence="1" id="KW-0812">Transmembrane</keyword>
<protein>
    <submittedName>
        <fullName evidence="2">DUF3995 domain-containing protein</fullName>
    </submittedName>
</protein>
<dbReference type="Proteomes" id="UP001206924">
    <property type="component" value="Unassembled WGS sequence"/>
</dbReference>
<sequence length="172" mass="18296">MDSSVERKAGRRQAPTGLSRACLWTACAAGLLHAAFSLYWALGGRWLLDTVGQWAVQESTEAPLRAGLLLGAVAAFKAAAALVPTAAAYGRVPWPGLWRTVSWIGAVVLVLYGGANTVVSNAVLAGLIRPETGYNRMATIGHAWLWDPLFLLWGAALLGYLVLSRAVPRRTG</sequence>
<feature type="transmembrane region" description="Helical" evidence="1">
    <location>
        <begin position="21"/>
        <end position="42"/>
    </location>
</feature>
<keyword evidence="1" id="KW-0472">Membrane</keyword>
<dbReference type="Pfam" id="PF13160">
    <property type="entry name" value="DUF3995"/>
    <property type="match status" value="1"/>
</dbReference>
<feature type="transmembrane region" description="Helical" evidence="1">
    <location>
        <begin position="62"/>
        <end position="89"/>
    </location>
</feature>
<evidence type="ECO:0000313" key="3">
    <source>
        <dbReference type="Proteomes" id="UP001206924"/>
    </source>
</evidence>
<evidence type="ECO:0000313" key="2">
    <source>
        <dbReference type="EMBL" id="MCQ1948809.1"/>
    </source>
</evidence>
<reference evidence="2 3" key="1">
    <citation type="submission" date="2022-07" db="EMBL/GenBank/DDBJ databases">
        <title>Novel species in genus Arthrobacter.</title>
        <authorList>
            <person name="Liu Y."/>
        </authorList>
    </citation>
    <scope>NUCLEOTIDE SEQUENCE [LARGE SCALE GENOMIC DNA]</scope>
    <source>
        <strain evidence="3">zg-Y859</strain>
    </source>
</reference>
<evidence type="ECO:0000256" key="1">
    <source>
        <dbReference type="SAM" id="Phobius"/>
    </source>
</evidence>
<name>A0ABT1NQ02_9MICC</name>
<dbReference type="RefSeq" id="WP_255864708.1">
    <property type="nucleotide sequence ID" value="NZ_CP104263.1"/>
</dbReference>
<accession>A0ABT1NQ02</accession>
<keyword evidence="3" id="KW-1185">Reference proteome</keyword>
<feature type="transmembrane region" description="Helical" evidence="1">
    <location>
        <begin position="144"/>
        <end position="163"/>
    </location>
</feature>
<keyword evidence="1" id="KW-1133">Transmembrane helix</keyword>
<proteinExistence type="predicted"/>